<accession>A0ABX9VZA0</accession>
<dbReference type="Proteomes" id="UP000274211">
    <property type="component" value="Unassembled WGS sequence"/>
</dbReference>
<comment type="caution">
    <text evidence="1">The sequence shown here is derived from an EMBL/GenBank/DDBJ whole genome shotgun (WGS) entry which is preliminary data.</text>
</comment>
<name>A0ABX9VZA0_AGGAP</name>
<organism evidence="1 2">
    <name type="scientific">Aggregatibacter aphrophilus</name>
    <name type="common">Haemophilus aphrophilus</name>
    <dbReference type="NCBI Taxonomy" id="732"/>
    <lineage>
        <taxon>Bacteria</taxon>
        <taxon>Pseudomonadati</taxon>
        <taxon>Pseudomonadota</taxon>
        <taxon>Gammaproteobacteria</taxon>
        <taxon>Pasteurellales</taxon>
        <taxon>Pasteurellaceae</taxon>
        <taxon>Aggregatibacter</taxon>
    </lineage>
</organism>
<protein>
    <submittedName>
        <fullName evidence="1">Uncharacterized protein</fullName>
    </submittedName>
</protein>
<proteinExistence type="predicted"/>
<keyword evidence="2" id="KW-1185">Reference proteome</keyword>
<evidence type="ECO:0000313" key="2">
    <source>
        <dbReference type="Proteomes" id="UP000274211"/>
    </source>
</evidence>
<gene>
    <name evidence="1" type="ORF">DOL88_00395</name>
</gene>
<evidence type="ECO:0000313" key="1">
    <source>
        <dbReference type="EMBL" id="RMW92049.1"/>
    </source>
</evidence>
<dbReference type="EMBL" id="QMGS01000011">
    <property type="protein sequence ID" value="RMW92049.1"/>
    <property type="molecule type" value="Genomic_DNA"/>
</dbReference>
<reference evidence="1 2" key="1">
    <citation type="journal article" date="2019" name="J. Oral Microbiol.">
        <title>Role of OmpA1 and OmpA2 in Aggregatibacter actinomycetemcomitans and Aggregatibacter aphrophilus serum resistance.</title>
        <authorList>
            <person name="Lindholm M."/>
            <person name="Min Aung K."/>
            <person name="Nyunt Wai S."/>
            <person name="Oscarsson J."/>
        </authorList>
    </citation>
    <scope>NUCLEOTIDE SEQUENCE [LARGE SCALE GENOMIC DNA]</scope>
    <source>
        <strain evidence="1 2">HK83</strain>
    </source>
</reference>
<sequence length="59" mass="6974">MPTTIRLFSRLNIMKSHDLAKSEMNRAILLELLFNKKSYFAIRLPTLACYFTMTFNIMN</sequence>